<dbReference type="Proteomes" id="UP000024635">
    <property type="component" value="Unassembled WGS sequence"/>
</dbReference>
<comment type="caution">
    <text evidence="1">The sequence shown here is derived from an EMBL/GenBank/DDBJ whole genome shotgun (WGS) entry which is preliminary data.</text>
</comment>
<gene>
    <name evidence="1" type="primary">Acey_s0030.g2191</name>
    <name evidence="1" type="ORF">Y032_0030g2191</name>
</gene>
<evidence type="ECO:0000313" key="1">
    <source>
        <dbReference type="EMBL" id="EYC17644.1"/>
    </source>
</evidence>
<organism evidence="1 2">
    <name type="scientific">Ancylostoma ceylanicum</name>
    <dbReference type="NCBI Taxonomy" id="53326"/>
    <lineage>
        <taxon>Eukaryota</taxon>
        <taxon>Metazoa</taxon>
        <taxon>Ecdysozoa</taxon>
        <taxon>Nematoda</taxon>
        <taxon>Chromadorea</taxon>
        <taxon>Rhabditida</taxon>
        <taxon>Rhabditina</taxon>
        <taxon>Rhabditomorpha</taxon>
        <taxon>Strongyloidea</taxon>
        <taxon>Ancylostomatidae</taxon>
        <taxon>Ancylostomatinae</taxon>
        <taxon>Ancylostoma</taxon>
    </lineage>
</organism>
<proteinExistence type="predicted"/>
<reference evidence="2" key="1">
    <citation type="journal article" date="2015" name="Nat. Genet.">
        <title>The genome and transcriptome of the zoonotic hookworm Ancylostoma ceylanicum identify infection-specific gene families.</title>
        <authorList>
            <person name="Schwarz E.M."/>
            <person name="Hu Y."/>
            <person name="Antoshechkin I."/>
            <person name="Miller M.M."/>
            <person name="Sternberg P.W."/>
            <person name="Aroian R.V."/>
        </authorList>
    </citation>
    <scope>NUCLEOTIDE SEQUENCE</scope>
    <source>
        <strain evidence="2">HY135</strain>
    </source>
</reference>
<evidence type="ECO:0000313" key="2">
    <source>
        <dbReference type="Proteomes" id="UP000024635"/>
    </source>
</evidence>
<name>A0A016UQG5_9BILA</name>
<dbReference type="EMBL" id="JARK01001366">
    <property type="protein sequence ID" value="EYC17644.1"/>
    <property type="molecule type" value="Genomic_DNA"/>
</dbReference>
<sequence length="152" mass="17195">MRKMRSFDRAAPNCGFTTRNRQLISIGEPFLSVSELILLLKKIDGLRVCTIAAGPERGIQREHASSERIVYVPARWCSRNTKKPHAQSVYLFKKDCMCVGITAPHCSTIAKIKGKFWVSEGSDGDETWRTVLFRNTAHDTPTDQVLNRNHCC</sequence>
<dbReference type="AlphaFoldDB" id="A0A016UQG5"/>
<keyword evidence="2" id="KW-1185">Reference proteome</keyword>
<protein>
    <submittedName>
        <fullName evidence="1">Uncharacterized protein</fullName>
    </submittedName>
</protein>
<accession>A0A016UQG5</accession>